<dbReference type="PIRSF" id="PIRSF031644">
    <property type="entry name" value="UCP031644"/>
    <property type="match status" value="1"/>
</dbReference>
<dbReference type="Proteomes" id="UP000064525">
    <property type="component" value="Chromosome I"/>
</dbReference>
<evidence type="ECO:0000313" key="3">
    <source>
        <dbReference type="Proteomes" id="UP000064525"/>
    </source>
</evidence>
<dbReference type="Gene3D" id="3.20.80.10">
    <property type="entry name" value="Regulatory factor, effector binding domain"/>
    <property type="match status" value="1"/>
</dbReference>
<dbReference type="KEGG" id="hty:BN2458_PEG0063"/>
<accession>A0A0S4PT71</accession>
<proteinExistence type="predicted"/>
<dbReference type="AlphaFoldDB" id="A0A0S4PT71"/>
<dbReference type="InterPro" id="IPR029442">
    <property type="entry name" value="GyrI-like"/>
</dbReference>
<dbReference type="SUPFAM" id="SSF55136">
    <property type="entry name" value="Probable bacterial effector-binding domain"/>
    <property type="match status" value="1"/>
</dbReference>
<protein>
    <recommendedName>
        <fullName evidence="1">GyrI-like small molecule binding domain-containing protein</fullName>
    </recommendedName>
</protein>
<evidence type="ECO:0000259" key="1">
    <source>
        <dbReference type="Pfam" id="PF06445"/>
    </source>
</evidence>
<dbReference type="InterPro" id="IPR011256">
    <property type="entry name" value="Reg_factor_effector_dom_sf"/>
</dbReference>
<organism evidence="2 3">
    <name type="scientific">Helicobacter typhlonius</name>
    <dbReference type="NCBI Taxonomy" id="76936"/>
    <lineage>
        <taxon>Bacteria</taxon>
        <taxon>Pseudomonadati</taxon>
        <taxon>Campylobacterota</taxon>
        <taxon>Epsilonproteobacteria</taxon>
        <taxon>Campylobacterales</taxon>
        <taxon>Helicobacteraceae</taxon>
        <taxon>Helicobacter</taxon>
    </lineage>
</organism>
<dbReference type="EMBL" id="LN907858">
    <property type="protein sequence ID" value="CUU38950.1"/>
    <property type="molecule type" value="Genomic_DNA"/>
</dbReference>
<gene>
    <name evidence="2" type="ORF">BN2458_PEG0063</name>
</gene>
<feature type="domain" description="GyrI-like small molecule binding" evidence="1">
    <location>
        <begin position="34"/>
        <end position="219"/>
    </location>
</feature>
<reference evidence="3" key="1">
    <citation type="submission" date="2015-11" db="EMBL/GenBank/DDBJ databases">
        <authorList>
            <person name="Anvar S.Y."/>
        </authorList>
    </citation>
    <scope>NUCLEOTIDE SEQUENCE [LARGE SCALE GENOMIC DNA]</scope>
</reference>
<dbReference type="Pfam" id="PF06445">
    <property type="entry name" value="GyrI-like"/>
    <property type="match status" value="1"/>
</dbReference>
<dbReference type="InterPro" id="IPR008319">
    <property type="entry name" value="GyrI-like_CCH_Lin2189-like"/>
</dbReference>
<sequence length="226" mass="26084">MQDSKAKFSQGIPMKYDYKKQEKTLYGAKTTPCVLEIPAQNFITLTGIGNPNEEIFSHKVSALFSLAYALKMAYKKSQLLQKDKNTGENIDDYAVYPLEGIWGKKQAAGHEQAKLDKDELHYKIMICQPHFIGREHIESTKESLIKKKKLDYLTDIDFETMQEGKCVQMLHKGAFDDEPKTFAIMDSYCLAHHLTRIDTIHTEIYLSNPHRTAPCNFKTILRYRVR</sequence>
<name>A0A0S4PT71_9HELI</name>
<evidence type="ECO:0000313" key="2">
    <source>
        <dbReference type="EMBL" id="CUU38950.1"/>
    </source>
</evidence>
<dbReference type="PATRIC" id="fig|76936.10.peg.62"/>